<feature type="transmembrane region" description="Helical" evidence="7">
    <location>
        <begin position="21"/>
        <end position="40"/>
    </location>
</feature>
<gene>
    <name evidence="9" type="ORF">H9647_11525</name>
</gene>
<feature type="transmembrane region" description="Helical" evidence="7">
    <location>
        <begin position="376"/>
        <end position="396"/>
    </location>
</feature>
<reference evidence="9 10" key="1">
    <citation type="submission" date="2020-08" db="EMBL/GenBank/DDBJ databases">
        <title>A Genomic Blueprint of the Chicken Gut Microbiome.</title>
        <authorList>
            <person name="Gilroy R."/>
            <person name="Ravi A."/>
            <person name="Getino M."/>
            <person name="Pursley I."/>
            <person name="Horton D.L."/>
            <person name="Alikhan N.-F."/>
            <person name="Baker D."/>
            <person name="Gharbi K."/>
            <person name="Hall N."/>
            <person name="Watson M."/>
            <person name="Adriaenssens E.M."/>
            <person name="Foster-Nyarko E."/>
            <person name="Jarju S."/>
            <person name="Secka A."/>
            <person name="Antonio M."/>
            <person name="Oren A."/>
            <person name="Chaudhuri R."/>
            <person name="La Ragione R.M."/>
            <person name="Hildebrand F."/>
            <person name="Pallen M.J."/>
        </authorList>
    </citation>
    <scope>NUCLEOTIDE SEQUENCE [LARGE SCALE GENOMIC DNA]</scope>
    <source>
        <strain evidence="9 10">Sa2BVA9</strain>
    </source>
</reference>
<feature type="domain" description="Major facilitator superfamily (MFS) profile" evidence="8">
    <location>
        <begin position="1"/>
        <end position="398"/>
    </location>
</feature>
<keyword evidence="6 7" id="KW-0472">Membrane</keyword>
<feature type="transmembrane region" description="Helical" evidence="7">
    <location>
        <begin position="288"/>
        <end position="306"/>
    </location>
</feature>
<dbReference type="PRINTS" id="PR01988">
    <property type="entry name" value="EXPORTERBACE"/>
</dbReference>
<dbReference type="InterPro" id="IPR036259">
    <property type="entry name" value="MFS_trans_sf"/>
</dbReference>
<dbReference type="InterPro" id="IPR022324">
    <property type="entry name" value="Bacilysin_exporter_BacE_put"/>
</dbReference>
<proteinExistence type="predicted"/>
<keyword evidence="5 7" id="KW-1133">Transmembrane helix</keyword>
<evidence type="ECO:0000256" key="6">
    <source>
        <dbReference type="ARBA" id="ARBA00023136"/>
    </source>
</evidence>
<feature type="transmembrane region" description="Helical" evidence="7">
    <location>
        <begin position="167"/>
        <end position="185"/>
    </location>
</feature>
<sequence length="416" mass="45884">MMLHKRYSHWWGKGLLLGSIGISRIGDFIYLIAINILILNMTGSPAAVAGLWIIAPLASILTKFWSGSIVDRYDQRKLMILTDVIRAVLVALLPLLSDLWMIYGCLMFVSMASSIFHPASQAYIVRLIPEEDRKQFNAFQGLTSSGAFLIGPAIMGVMLMYTTPDMAIYLNAASFLISAVILFFLPKLDVKKTDSTGSRSLTIRMVVSDWAEVLGFTRIAFYVMFIYSFYHLILLIGMALDSQEVVFIIQVLDLSELEYGLIISLTGAGSVAGAFVNSLLVKWLPLKHMMGGGMLLVSLGYLIFSVSDSFTVATLGFVLLGFFSSFSNTGMITFYQNNVPAELMGRITSVFGILISLLQIIAIIVFGVVAELFSLRLLYLSISVVLIVLSLVLWAASLKKSAISYYEEKVNVNHSS</sequence>
<keyword evidence="10" id="KW-1185">Reference proteome</keyword>
<dbReference type="EMBL" id="JACSQL010000004">
    <property type="protein sequence ID" value="MBD7968693.1"/>
    <property type="molecule type" value="Genomic_DNA"/>
</dbReference>
<feature type="transmembrane region" description="Helical" evidence="7">
    <location>
        <begin position="219"/>
        <end position="239"/>
    </location>
</feature>
<evidence type="ECO:0000313" key="10">
    <source>
        <dbReference type="Proteomes" id="UP000608071"/>
    </source>
</evidence>
<evidence type="ECO:0000256" key="3">
    <source>
        <dbReference type="ARBA" id="ARBA00022475"/>
    </source>
</evidence>
<evidence type="ECO:0000256" key="5">
    <source>
        <dbReference type="ARBA" id="ARBA00022989"/>
    </source>
</evidence>
<dbReference type="Gene3D" id="1.20.1250.20">
    <property type="entry name" value="MFS general substrate transporter like domains"/>
    <property type="match status" value="1"/>
</dbReference>
<keyword evidence="2" id="KW-0813">Transport</keyword>
<comment type="caution">
    <text evidence="9">The sequence shown here is derived from an EMBL/GenBank/DDBJ whole genome shotgun (WGS) entry which is preliminary data.</text>
</comment>
<keyword evidence="3" id="KW-1003">Cell membrane</keyword>
<dbReference type="InterPro" id="IPR011701">
    <property type="entry name" value="MFS"/>
</dbReference>
<dbReference type="SUPFAM" id="SSF103473">
    <property type="entry name" value="MFS general substrate transporter"/>
    <property type="match status" value="1"/>
</dbReference>
<dbReference type="CDD" id="cd06173">
    <property type="entry name" value="MFS_MefA_like"/>
    <property type="match status" value="1"/>
</dbReference>
<comment type="subcellular location">
    <subcellularLocation>
        <location evidence="1">Cell membrane</location>
        <topology evidence="1">Multi-pass membrane protein</topology>
    </subcellularLocation>
</comment>
<keyword evidence="4 7" id="KW-0812">Transmembrane</keyword>
<feature type="transmembrane region" description="Helical" evidence="7">
    <location>
        <begin position="136"/>
        <end position="161"/>
    </location>
</feature>
<evidence type="ECO:0000256" key="2">
    <source>
        <dbReference type="ARBA" id="ARBA00022448"/>
    </source>
</evidence>
<dbReference type="InterPro" id="IPR020846">
    <property type="entry name" value="MFS_dom"/>
</dbReference>
<feature type="transmembrane region" description="Helical" evidence="7">
    <location>
        <begin position="312"/>
        <end position="335"/>
    </location>
</feature>
<evidence type="ECO:0000256" key="1">
    <source>
        <dbReference type="ARBA" id="ARBA00004651"/>
    </source>
</evidence>
<evidence type="ECO:0000256" key="4">
    <source>
        <dbReference type="ARBA" id="ARBA00022692"/>
    </source>
</evidence>
<evidence type="ECO:0000313" key="9">
    <source>
        <dbReference type="EMBL" id="MBD7968693.1"/>
    </source>
</evidence>
<dbReference type="PANTHER" id="PTHR43266:SF2">
    <property type="entry name" value="MAJOR FACILITATOR SUPERFAMILY (MFS) PROFILE DOMAIN-CONTAINING PROTEIN"/>
    <property type="match status" value="1"/>
</dbReference>
<dbReference type="Proteomes" id="UP000608071">
    <property type="component" value="Unassembled WGS sequence"/>
</dbReference>
<evidence type="ECO:0000259" key="8">
    <source>
        <dbReference type="PROSITE" id="PS50850"/>
    </source>
</evidence>
<feature type="transmembrane region" description="Helical" evidence="7">
    <location>
        <begin position="259"/>
        <end position="281"/>
    </location>
</feature>
<dbReference type="PANTHER" id="PTHR43266">
    <property type="entry name" value="MACROLIDE-EFFLUX PROTEIN"/>
    <property type="match status" value="1"/>
</dbReference>
<evidence type="ECO:0000256" key="7">
    <source>
        <dbReference type="SAM" id="Phobius"/>
    </source>
</evidence>
<name>A0ABR8SYY2_9BACL</name>
<feature type="transmembrane region" description="Helical" evidence="7">
    <location>
        <begin position="46"/>
        <end position="66"/>
    </location>
</feature>
<protein>
    <submittedName>
        <fullName evidence="9">MFS transporter</fullName>
    </submittedName>
</protein>
<accession>A0ABR8SYY2</accession>
<dbReference type="PROSITE" id="PS50850">
    <property type="entry name" value="MFS"/>
    <property type="match status" value="1"/>
</dbReference>
<organism evidence="9 10">
    <name type="scientific">Paenibacillus gallinarum</name>
    <dbReference type="NCBI Taxonomy" id="2762232"/>
    <lineage>
        <taxon>Bacteria</taxon>
        <taxon>Bacillati</taxon>
        <taxon>Bacillota</taxon>
        <taxon>Bacilli</taxon>
        <taxon>Bacillales</taxon>
        <taxon>Paenibacillaceae</taxon>
        <taxon>Paenibacillus</taxon>
    </lineage>
</organism>
<feature type="transmembrane region" description="Helical" evidence="7">
    <location>
        <begin position="347"/>
        <end position="370"/>
    </location>
</feature>
<dbReference type="RefSeq" id="WP_191799994.1">
    <property type="nucleotide sequence ID" value="NZ_JACSQL010000004.1"/>
</dbReference>
<dbReference type="Pfam" id="PF07690">
    <property type="entry name" value="MFS_1"/>
    <property type="match status" value="1"/>
</dbReference>